<evidence type="ECO:0000313" key="2">
    <source>
        <dbReference type="EMBL" id="ELT92608.1"/>
    </source>
</evidence>
<dbReference type="AlphaFoldDB" id="R7TFP0"/>
<evidence type="ECO:0000313" key="3">
    <source>
        <dbReference type="EnsemblMetazoa" id="CapteP194334"/>
    </source>
</evidence>
<keyword evidence="4" id="KW-1185">Reference proteome</keyword>
<feature type="region of interest" description="Disordered" evidence="1">
    <location>
        <begin position="583"/>
        <end position="606"/>
    </location>
</feature>
<dbReference type="Proteomes" id="UP000014760">
    <property type="component" value="Unassembled WGS sequence"/>
</dbReference>
<accession>R7TFP0</accession>
<evidence type="ECO:0000313" key="4">
    <source>
        <dbReference type="Proteomes" id="UP000014760"/>
    </source>
</evidence>
<feature type="region of interest" description="Disordered" evidence="1">
    <location>
        <begin position="125"/>
        <end position="156"/>
    </location>
</feature>
<reference evidence="3" key="3">
    <citation type="submission" date="2015-06" db="UniProtKB">
        <authorList>
            <consortium name="EnsemblMetazoa"/>
        </authorList>
    </citation>
    <scope>IDENTIFICATION</scope>
</reference>
<name>R7TFP0_CAPTE</name>
<reference evidence="2 4" key="2">
    <citation type="journal article" date="2013" name="Nature">
        <title>Insights into bilaterian evolution from three spiralian genomes.</title>
        <authorList>
            <person name="Simakov O."/>
            <person name="Marletaz F."/>
            <person name="Cho S.J."/>
            <person name="Edsinger-Gonzales E."/>
            <person name="Havlak P."/>
            <person name="Hellsten U."/>
            <person name="Kuo D.H."/>
            <person name="Larsson T."/>
            <person name="Lv J."/>
            <person name="Arendt D."/>
            <person name="Savage R."/>
            <person name="Osoegawa K."/>
            <person name="de Jong P."/>
            <person name="Grimwood J."/>
            <person name="Chapman J.A."/>
            <person name="Shapiro H."/>
            <person name="Aerts A."/>
            <person name="Otillar R.P."/>
            <person name="Terry A.Y."/>
            <person name="Boore J.L."/>
            <person name="Grigoriev I.V."/>
            <person name="Lindberg D.R."/>
            <person name="Seaver E.C."/>
            <person name="Weisblat D.A."/>
            <person name="Putnam N.H."/>
            <person name="Rokhsar D.S."/>
        </authorList>
    </citation>
    <scope>NUCLEOTIDE SEQUENCE</scope>
    <source>
        <strain evidence="2 4">I ESC-2004</strain>
    </source>
</reference>
<dbReference type="EMBL" id="AMQN01013256">
    <property type="status" value="NOT_ANNOTATED_CDS"/>
    <property type="molecule type" value="Genomic_DNA"/>
</dbReference>
<organism evidence="2">
    <name type="scientific">Capitella teleta</name>
    <name type="common">Polychaete worm</name>
    <dbReference type="NCBI Taxonomy" id="283909"/>
    <lineage>
        <taxon>Eukaryota</taxon>
        <taxon>Metazoa</taxon>
        <taxon>Spiralia</taxon>
        <taxon>Lophotrochozoa</taxon>
        <taxon>Annelida</taxon>
        <taxon>Polychaeta</taxon>
        <taxon>Sedentaria</taxon>
        <taxon>Scolecida</taxon>
        <taxon>Capitellidae</taxon>
        <taxon>Capitella</taxon>
    </lineage>
</organism>
<gene>
    <name evidence="2" type="ORF">CAPTEDRAFT_194334</name>
</gene>
<proteinExistence type="predicted"/>
<dbReference type="HOGENOM" id="CLU_450745_0_0_1"/>
<reference evidence="4" key="1">
    <citation type="submission" date="2012-12" db="EMBL/GenBank/DDBJ databases">
        <authorList>
            <person name="Hellsten U."/>
            <person name="Grimwood J."/>
            <person name="Chapman J.A."/>
            <person name="Shapiro H."/>
            <person name="Aerts A."/>
            <person name="Otillar R.P."/>
            <person name="Terry A.Y."/>
            <person name="Boore J.L."/>
            <person name="Simakov O."/>
            <person name="Marletaz F."/>
            <person name="Cho S.-J."/>
            <person name="Edsinger-Gonzales E."/>
            <person name="Havlak P."/>
            <person name="Kuo D.-H."/>
            <person name="Larsson T."/>
            <person name="Lv J."/>
            <person name="Arendt D."/>
            <person name="Savage R."/>
            <person name="Osoegawa K."/>
            <person name="de Jong P."/>
            <person name="Lindberg D.R."/>
            <person name="Seaver E.C."/>
            <person name="Weisblat D.A."/>
            <person name="Putnam N.H."/>
            <person name="Grigoriev I.V."/>
            <person name="Rokhsar D.S."/>
        </authorList>
    </citation>
    <scope>NUCLEOTIDE SEQUENCE</scope>
    <source>
        <strain evidence="4">I ESC-2004</strain>
    </source>
</reference>
<dbReference type="EnsemblMetazoa" id="CapteT194334">
    <property type="protein sequence ID" value="CapteP194334"/>
    <property type="gene ID" value="CapteG194334"/>
</dbReference>
<evidence type="ECO:0000256" key="1">
    <source>
        <dbReference type="SAM" id="MobiDB-lite"/>
    </source>
</evidence>
<protein>
    <submittedName>
        <fullName evidence="2 3">Uncharacterized protein</fullName>
    </submittedName>
</protein>
<feature type="compositionally biased region" description="Basic residues" evidence="1">
    <location>
        <begin position="586"/>
        <end position="606"/>
    </location>
</feature>
<dbReference type="EMBL" id="KB310073">
    <property type="protein sequence ID" value="ELT92608.1"/>
    <property type="molecule type" value="Genomic_DNA"/>
</dbReference>
<sequence length="606" mass="67017">MAVLAARCWSSSAQGKGTQRVTLTRSPDATRRAIRTQTIAIRSAKSRDKTVVADSSVLLQRESNPAILASASLLNRASYSFPHLKFNPAERHRELLSAKTRSSKESEDGNTSVENLVDLLKAQRSVSAKTTTKSSRKQSARVNRSASQEVVNRQNTQEGNATVKIKILSSGSALQIPNPPHNVLSNSCIDQEEGIPKENEQGSTSETRRKKFLLKVYRKKSLLNMSTCSGVEIGRSVENIGESDDEGLSASVLSTTSRSSPPIARRFQVKIPKKRNPSSTSLLRKMVSRESLDYDGKPHLRKHVNVASARLINKKQPKQAIKSTVSKPTIKGSQRSACRSSYKKGKEWNFPSLTSCPSESKCLLPSMSQGSLMVNNGVCGNREDVADDDSDSVHTSEINASIRDIQSRLAQVQTPTTVMFMCKKATSMSSLNRSNMDLWPGEELSELEKTITREAPYRPEYYRHHRGVSPQTPMGSVETLAFLGEQLGPESDLDDDDYEALHGRVSGSESHVHQVVMKKNNKTVVSDVIGGDGGLKRMMSGKLESRPTTVCSWCKAGEDTSEDDAEDVLERMTLFDPEAYSSYQHNKFKKRRRRGKCSHGRNSHRS</sequence>
<feature type="compositionally biased region" description="Polar residues" evidence="1">
    <location>
        <begin position="140"/>
        <end position="156"/>
    </location>
</feature>